<keyword evidence="2" id="KW-1185">Reference proteome</keyword>
<sequence length="48" mass="5709">MTRTFPSRNLGMRMESGHLWQRLYSVVDINAETHCMRLYKNIEIPKLA</sequence>
<gene>
    <name evidence="1" type="ORF">KSMBR1_2499</name>
</gene>
<organism evidence="1 2">
    <name type="scientific">Kuenenia stuttgartiensis</name>
    <dbReference type="NCBI Taxonomy" id="174633"/>
    <lineage>
        <taxon>Bacteria</taxon>
        <taxon>Pseudomonadati</taxon>
        <taxon>Planctomycetota</taxon>
        <taxon>Candidatus Brocadiia</taxon>
        <taxon>Candidatus Brocadiales</taxon>
        <taxon>Candidatus Brocadiaceae</taxon>
        <taxon>Candidatus Kuenenia</taxon>
    </lineage>
</organism>
<dbReference type="KEGG" id="kst:KSMBR1_2499"/>
<dbReference type="EMBL" id="LT934425">
    <property type="protein sequence ID" value="SOH04986.1"/>
    <property type="molecule type" value="Genomic_DNA"/>
</dbReference>
<proteinExistence type="predicted"/>
<protein>
    <submittedName>
        <fullName evidence="1">Uncharacterized protein</fullName>
    </submittedName>
</protein>
<dbReference type="Proteomes" id="UP000221734">
    <property type="component" value="Chromosome Kuenenia_stuttgartiensis_MBR1"/>
</dbReference>
<accession>A0A2C9CH22</accession>
<evidence type="ECO:0000313" key="1">
    <source>
        <dbReference type="EMBL" id="SOH04986.1"/>
    </source>
</evidence>
<name>A0A2C9CH22_KUEST</name>
<reference evidence="2" key="1">
    <citation type="submission" date="2017-10" db="EMBL/GenBank/DDBJ databases">
        <authorList>
            <person name="Frank J."/>
        </authorList>
    </citation>
    <scope>NUCLEOTIDE SEQUENCE [LARGE SCALE GENOMIC DNA]</scope>
</reference>
<dbReference type="AlphaFoldDB" id="A0A2C9CH22"/>
<evidence type="ECO:0000313" key="2">
    <source>
        <dbReference type="Proteomes" id="UP000221734"/>
    </source>
</evidence>